<evidence type="ECO:0008006" key="3">
    <source>
        <dbReference type="Google" id="ProtNLM"/>
    </source>
</evidence>
<dbReference type="PANTHER" id="PTHR34389">
    <property type="entry name" value="L-RHAMNOSE MUTAROTASE"/>
    <property type="match status" value="1"/>
</dbReference>
<evidence type="ECO:0000313" key="1">
    <source>
        <dbReference type="EMBL" id="THH21075.1"/>
    </source>
</evidence>
<name>A0A4S4M7K1_9AGAM</name>
<dbReference type="InterPro" id="IPR011008">
    <property type="entry name" value="Dimeric_a/b-barrel"/>
</dbReference>
<dbReference type="InterPro" id="IPR008000">
    <property type="entry name" value="Rham/fucose_mutarotase"/>
</dbReference>
<keyword evidence="2" id="KW-1185">Reference proteome</keyword>
<dbReference type="Proteomes" id="UP000310158">
    <property type="component" value="Unassembled WGS sequence"/>
</dbReference>
<dbReference type="Pfam" id="PF05336">
    <property type="entry name" value="rhaM"/>
    <property type="match status" value="1"/>
</dbReference>
<dbReference type="OrthoDB" id="9981546at2759"/>
<gene>
    <name evidence="1" type="ORF">EW146_g413</name>
</gene>
<organism evidence="1 2">
    <name type="scientific">Bondarzewia mesenterica</name>
    <dbReference type="NCBI Taxonomy" id="1095465"/>
    <lineage>
        <taxon>Eukaryota</taxon>
        <taxon>Fungi</taxon>
        <taxon>Dikarya</taxon>
        <taxon>Basidiomycota</taxon>
        <taxon>Agaricomycotina</taxon>
        <taxon>Agaricomycetes</taxon>
        <taxon>Russulales</taxon>
        <taxon>Bondarzewiaceae</taxon>
        <taxon>Bondarzewia</taxon>
    </lineage>
</organism>
<dbReference type="GO" id="GO:0016857">
    <property type="term" value="F:racemase and epimerase activity, acting on carbohydrates and derivatives"/>
    <property type="evidence" value="ECO:0007669"/>
    <property type="project" value="InterPro"/>
</dbReference>
<dbReference type="Gene3D" id="3.30.70.100">
    <property type="match status" value="1"/>
</dbReference>
<comment type="caution">
    <text evidence="1">The sequence shown here is derived from an EMBL/GenBank/DDBJ whole genome shotgun (WGS) entry which is preliminary data.</text>
</comment>
<reference evidence="1 2" key="1">
    <citation type="submission" date="2019-02" db="EMBL/GenBank/DDBJ databases">
        <title>Genome sequencing of the rare red list fungi Bondarzewia mesenterica.</title>
        <authorList>
            <person name="Buettner E."/>
            <person name="Kellner H."/>
        </authorList>
    </citation>
    <scope>NUCLEOTIDE SEQUENCE [LARGE SCALE GENOMIC DNA]</scope>
    <source>
        <strain evidence="1 2">DSM 108281</strain>
    </source>
</reference>
<protein>
    <recommendedName>
        <fullName evidence="3">Rhamnose mutarotase</fullName>
    </recommendedName>
</protein>
<dbReference type="SUPFAM" id="SSF54909">
    <property type="entry name" value="Dimeric alpha+beta barrel"/>
    <property type="match status" value="1"/>
</dbReference>
<dbReference type="AlphaFoldDB" id="A0A4S4M7K1"/>
<sequence length="127" mass="14689">MSAAQPKRVCQIVKLKPEAEAEYKEVHAAVWPGVLAAIERAHIVDYSIHYYPPLHLLIATFKYVGNDYEKDMRSMADDGDTQRWWKLTDGMQESFVEGATGSGKEIPWWQVLEEVFRFDGQRHQSVY</sequence>
<dbReference type="EMBL" id="SGPL01000008">
    <property type="protein sequence ID" value="THH21075.1"/>
    <property type="molecule type" value="Genomic_DNA"/>
</dbReference>
<accession>A0A4S4M7K1</accession>
<evidence type="ECO:0000313" key="2">
    <source>
        <dbReference type="Proteomes" id="UP000310158"/>
    </source>
</evidence>
<dbReference type="PANTHER" id="PTHR34389:SF2">
    <property type="entry name" value="L-RHAMNOSE MUTAROTASE"/>
    <property type="match status" value="1"/>
</dbReference>
<proteinExistence type="predicted"/>